<dbReference type="GO" id="GO:0072344">
    <property type="term" value="P:rescue of stalled ribosome"/>
    <property type="evidence" value="ECO:0007669"/>
    <property type="project" value="UniProtKB-UniRule"/>
</dbReference>
<dbReference type="GO" id="GO:0000049">
    <property type="term" value="F:tRNA binding"/>
    <property type="evidence" value="ECO:0007669"/>
    <property type="project" value="UniProtKB-UniRule"/>
</dbReference>
<evidence type="ECO:0000256" key="6">
    <source>
        <dbReference type="ARBA" id="ARBA00048707"/>
    </source>
</evidence>
<dbReference type="GO" id="GO:0006515">
    <property type="term" value="P:protein quality control for misfolded or incompletely synthesized proteins"/>
    <property type="evidence" value="ECO:0007669"/>
    <property type="project" value="UniProtKB-UniRule"/>
</dbReference>
<dbReference type="AlphaFoldDB" id="A0A0R1MN96"/>
<feature type="site" description="Stabilizes the basic form of H active site to accept a proton" evidence="8">
    <location>
        <position position="95"/>
    </location>
</feature>
<feature type="site" description="Discriminates between blocked and unblocked aminoacyl-tRNA" evidence="8">
    <location>
        <position position="13"/>
    </location>
</feature>
<keyword evidence="4 8" id="KW-0694">RNA-binding</keyword>
<accession>A0A0R1MN96</accession>
<proteinExistence type="inferred from homology"/>
<reference evidence="11 12" key="1">
    <citation type="journal article" date="2015" name="Genome Announc.">
        <title>Expanding the biotechnology potential of lactobacilli through comparative genomics of 213 strains and associated genera.</title>
        <authorList>
            <person name="Sun Z."/>
            <person name="Harris H.M."/>
            <person name="McCann A."/>
            <person name="Guo C."/>
            <person name="Argimon S."/>
            <person name="Zhang W."/>
            <person name="Yang X."/>
            <person name="Jeffery I.B."/>
            <person name="Cooney J.C."/>
            <person name="Kagawa T.F."/>
            <person name="Liu W."/>
            <person name="Song Y."/>
            <person name="Salvetti E."/>
            <person name="Wrobel A."/>
            <person name="Rasinkangas P."/>
            <person name="Parkhill J."/>
            <person name="Rea M.C."/>
            <person name="O'Sullivan O."/>
            <person name="Ritari J."/>
            <person name="Douillard F.P."/>
            <person name="Paul Ross R."/>
            <person name="Yang R."/>
            <person name="Briner A.E."/>
            <person name="Felis G.E."/>
            <person name="de Vos W.M."/>
            <person name="Barrangou R."/>
            <person name="Klaenhammer T.R."/>
            <person name="Caufield P.W."/>
            <person name="Cui Y."/>
            <person name="Zhang H."/>
            <person name="O'Toole P.W."/>
        </authorList>
    </citation>
    <scope>NUCLEOTIDE SEQUENCE [LARGE SCALE GENOMIC DNA]</scope>
    <source>
        <strain evidence="11 12">DSM 12744</strain>
    </source>
</reference>
<evidence type="ECO:0000256" key="7">
    <source>
        <dbReference type="ARBA" id="ARBA00050038"/>
    </source>
</evidence>
<dbReference type="FunFam" id="3.40.50.1470:FF:000001">
    <property type="entry name" value="Peptidyl-tRNA hydrolase"/>
    <property type="match status" value="1"/>
</dbReference>
<dbReference type="GO" id="GO:0004045">
    <property type="term" value="F:peptidyl-tRNA hydrolase activity"/>
    <property type="evidence" value="ECO:0007669"/>
    <property type="project" value="UniProtKB-UniRule"/>
</dbReference>
<organism evidence="11 12">
    <name type="scientific">Schleiferilactobacillus perolens DSM 12744</name>
    <dbReference type="NCBI Taxonomy" id="1423792"/>
    <lineage>
        <taxon>Bacteria</taxon>
        <taxon>Bacillati</taxon>
        <taxon>Bacillota</taxon>
        <taxon>Bacilli</taxon>
        <taxon>Lactobacillales</taxon>
        <taxon>Lactobacillaceae</taxon>
        <taxon>Schleiferilactobacillus</taxon>
    </lineage>
</organism>
<protein>
    <recommendedName>
        <fullName evidence="7 8">Peptidyl-tRNA hydrolase</fullName>
        <shortName evidence="8">Pth</shortName>
        <ecNumber evidence="1 8">3.1.1.29</ecNumber>
    </recommendedName>
</protein>
<dbReference type="Gene3D" id="3.40.50.1470">
    <property type="entry name" value="Peptidyl-tRNA hydrolase"/>
    <property type="match status" value="1"/>
</dbReference>
<evidence type="ECO:0000313" key="12">
    <source>
        <dbReference type="Proteomes" id="UP000051330"/>
    </source>
</evidence>
<comment type="subunit">
    <text evidence="8">Monomer.</text>
</comment>
<dbReference type="HAMAP" id="MF_00083">
    <property type="entry name" value="Pept_tRNA_hydro_bact"/>
    <property type="match status" value="1"/>
</dbReference>
<dbReference type="InterPro" id="IPR001328">
    <property type="entry name" value="Pept_tRNA_hydro"/>
</dbReference>
<comment type="subcellular location">
    <subcellularLocation>
        <location evidence="8">Cytoplasm</location>
    </subcellularLocation>
</comment>
<feature type="binding site" evidence="8">
    <location>
        <position position="18"/>
    </location>
    <ligand>
        <name>tRNA</name>
        <dbReference type="ChEBI" id="CHEBI:17843"/>
    </ligand>
</feature>
<feature type="binding site" evidence="8">
    <location>
        <position position="116"/>
    </location>
    <ligand>
        <name>tRNA</name>
        <dbReference type="ChEBI" id="CHEBI:17843"/>
    </ligand>
</feature>
<evidence type="ECO:0000256" key="9">
    <source>
        <dbReference type="RuleBase" id="RU000673"/>
    </source>
</evidence>
<keyword evidence="12" id="KW-1185">Reference proteome</keyword>
<dbReference type="CDD" id="cd00462">
    <property type="entry name" value="PTH"/>
    <property type="match status" value="1"/>
</dbReference>
<evidence type="ECO:0000256" key="3">
    <source>
        <dbReference type="ARBA" id="ARBA00022801"/>
    </source>
</evidence>
<evidence type="ECO:0000256" key="1">
    <source>
        <dbReference type="ARBA" id="ARBA00013260"/>
    </source>
</evidence>
<sequence>MADTVKLIVGLGNPGSKYARTKHNIGFMAADRLLDEMSNTQQHQQFEAETWSGLLNGEKVIVAKPLTYMNDSGRAVGPLLHYYKLTLDDLLVIQDDLDMPVGKVRIRTHGASGGHNGIKSIIRAVGGDAFPRIKVGIDHPPVGTVVDWVLTPFVGDNAVAVAAALDDVAKAATDWAGGASPADLMNTYN</sequence>
<evidence type="ECO:0000256" key="2">
    <source>
        <dbReference type="ARBA" id="ARBA00022555"/>
    </source>
</evidence>
<comment type="caution">
    <text evidence="11">The sequence shown here is derived from an EMBL/GenBank/DDBJ whole genome shotgun (WGS) entry which is preliminary data.</text>
</comment>
<gene>
    <name evidence="8" type="primary">pth</name>
    <name evidence="11" type="ORF">FD09_GL001183</name>
</gene>
<feature type="binding site" evidence="8">
    <location>
        <position position="70"/>
    </location>
    <ligand>
        <name>tRNA</name>
        <dbReference type="ChEBI" id="CHEBI:17843"/>
    </ligand>
</feature>
<evidence type="ECO:0000256" key="8">
    <source>
        <dbReference type="HAMAP-Rule" id="MF_00083"/>
    </source>
</evidence>
<dbReference type="InterPro" id="IPR018171">
    <property type="entry name" value="Pept_tRNA_hydro_CS"/>
</dbReference>
<comment type="function">
    <text evidence="8">Catalyzes the release of premature peptidyl moieties from peptidyl-tRNA molecules trapped in stalled 50S ribosomal subunits, and thus maintains levels of free tRNAs and 50S ribosomes.</text>
</comment>
<dbReference type="PANTHER" id="PTHR17224:SF1">
    <property type="entry name" value="PEPTIDYL-TRNA HYDROLASE"/>
    <property type="match status" value="1"/>
</dbReference>
<dbReference type="SUPFAM" id="SSF53178">
    <property type="entry name" value="Peptidyl-tRNA hydrolase-like"/>
    <property type="match status" value="1"/>
</dbReference>
<keyword evidence="3 8" id="KW-0378">Hydrolase</keyword>
<dbReference type="GO" id="GO:0005737">
    <property type="term" value="C:cytoplasm"/>
    <property type="evidence" value="ECO:0007669"/>
    <property type="project" value="UniProtKB-SubCell"/>
</dbReference>
<dbReference type="EMBL" id="AZEC01000019">
    <property type="protein sequence ID" value="KRL08809.1"/>
    <property type="molecule type" value="Genomic_DNA"/>
</dbReference>
<dbReference type="STRING" id="1423792.FD09_GL001183"/>
<comment type="catalytic activity">
    <reaction evidence="6 8 9">
        <text>an N-acyl-L-alpha-aminoacyl-tRNA + H2O = an N-acyl-L-amino acid + a tRNA + H(+)</text>
        <dbReference type="Rhea" id="RHEA:54448"/>
        <dbReference type="Rhea" id="RHEA-COMP:10123"/>
        <dbReference type="Rhea" id="RHEA-COMP:13883"/>
        <dbReference type="ChEBI" id="CHEBI:15377"/>
        <dbReference type="ChEBI" id="CHEBI:15378"/>
        <dbReference type="ChEBI" id="CHEBI:59874"/>
        <dbReference type="ChEBI" id="CHEBI:78442"/>
        <dbReference type="ChEBI" id="CHEBI:138191"/>
        <dbReference type="EC" id="3.1.1.29"/>
    </reaction>
</comment>
<dbReference type="Pfam" id="PF01195">
    <property type="entry name" value="Pept_tRNA_hydro"/>
    <property type="match status" value="1"/>
</dbReference>
<name>A0A0R1MN96_9LACO</name>
<dbReference type="PANTHER" id="PTHR17224">
    <property type="entry name" value="PEPTIDYL-TRNA HYDROLASE"/>
    <property type="match status" value="1"/>
</dbReference>
<keyword evidence="2 8" id="KW-0820">tRNA-binding</keyword>
<dbReference type="EC" id="3.1.1.29" evidence="1 8"/>
<dbReference type="InterPro" id="IPR036416">
    <property type="entry name" value="Pept_tRNA_hydro_sf"/>
</dbReference>
<dbReference type="NCBIfam" id="TIGR00447">
    <property type="entry name" value="pth"/>
    <property type="match status" value="1"/>
</dbReference>
<evidence type="ECO:0000256" key="10">
    <source>
        <dbReference type="RuleBase" id="RU004320"/>
    </source>
</evidence>
<evidence type="ECO:0000256" key="5">
    <source>
        <dbReference type="ARBA" id="ARBA00038063"/>
    </source>
</evidence>
<keyword evidence="8" id="KW-0963">Cytoplasm</keyword>
<comment type="function">
    <text evidence="8">Hydrolyzes ribosome-free peptidyl-tRNAs (with 1 or more amino acids incorporated), which drop off the ribosome during protein synthesis, or as a result of ribosome stalling.</text>
</comment>
<evidence type="ECO:0000313" key="11">
    <source>
        <dbReference type="EMBL" id="KRL08809.1"/>
    </source>
</evidence>
<dbReference type="PROSITE" id="PS01195">
    <property type="entry name" value="PEPT_TRNA_HYDROL_1"/>
    <property type="match status" value="1"/>
</dbReference>
<feature type="active site" description="Proton acceptor" evidence="8">
    <location>
        <position position="23"/>
    </location>
</feature>
<dbReference type="Proteomes" id="UP000051330">
    <property type="component" value="Unassembled WGS sequence"/>
</dbReference>
<comment type="similarity">
    <text evidence="5 8 10">Belongs to the PTH family.</text>
</comment>
<feature type="binding site" evidence="8">
    <location>
        <position position="68"/>
    </location>
    <ligand>
        <name>tRNA</name>
        <dbReference type="ChEBI" id="CHEBI:17843"/>
    </ligand>
</feature>
<evidence type="ECO:0000256" key="4">
    <source>
        <dbReference type="ARBA" id="ARBA00022884"/>
    </source>
</evidence>
<dbReference type="PATRIC" id="fig|1423792.3.peg.1203"/>